<dbReference type="GO" id="GO:0071949">
    <property type="term" value="F:FAD binding"/>
    <property type="evidence" value="ECO:0007669"/>
    <property type="project" value="InterPro"/>
</dbReference>
<dbReference type="InterPro" id="IPR036188">
    <property type="entry name" value="FAD/NAD-bd_sf"/>
</dbReference>
<dbReference type="InterPro" id="IPR002938">
    <property type="entry name" value="FAD-bd"/>
</dbReference>
<dbReference type="AlphaFoldDB" id="A0A409YFY8"/>
<dbReference type="OrthoDB" id="10016252at2759"/>
<keyword evidence="3" id="KW-0274">FAD</keyword>
<evidence type="ECO:0000259" key="5">
    <source>
        <dbReference type="Pfam" id="PF01494"/>
    </source>
</evidence>
<dbReference type="STRING" id="231916.A0A409YFY8"/>
<dbReference type="InParanoid" id="A0A409YFY8"/>
<name>A0A409YFY8_9AGAR</name>
<dbReference type="PANTHER" id="PTHR43004">
    <property type="entry name" value="TRK SYSTEM POTASSIUM UPTAKE PROTEIN"/>
    <property type="match status" value="1"/>
</dbReference>
<evidence type="ECO:0000256" key="1">
    <source>
        <dbReference type="ARBA" id="ARBA00001974"/>
    </source>
</evidence>
<evidence type="ECO:0000256" key="3">
    <source>
        <dbReference type="ARBA" id="ARBA00022827"/>
    </source>
</evidence>
<dbReference type="Gene3D" id="3.30.70.2450">
    <property type="match status" value="1"/>
</dbReference>
<dbReference type="Gene3D" id="3.50.50.60">
    <property type="entry name" value="FAD/NAD(P)-binding domain"/>
    <property type="match status" value="1"/>
</dbReference>
<comment type="caution">
    <text evidence="6">The sequence shown here is derived from an EMBL/GenBank/DDBJ whole genome shotgun (WGS) entry which is preliminary data.</text>
</comment>
<protein>
    <recommendedName>
        <fullName evidence="5">FAD-binding domain-containing protein</fullName>
    </recommendedName>
</protein>
<keyword evidence="7" id="KW-1185">Reference proteome</keyword>
<organism evidence="6 7">
    <name type="scientific">Gymnopilus dilepis</name>
    <dbReference type="NCBI Taxonomy" id="231916"/>
    <lineage>
        <taxon>Eukaryota</taxon>
        <taxon>Fungi</taxon>
        <taxon>Dikarya</taxon>
        <taxon>Basidiomycota</taxon>
        <taxon>Agaricomycotina</taxon>
        <taxon>Agaricomycetes</taxon>
        <taxon>Agaricomycetidae</taxon>
        <taxon>Agaricales</taxon>
        <taxon>Agaricineae</taxon>
        <taxon>Hymenogastraceae</taxon>
        <taxon>Gymnopilus</taxon>
    </lineage>
</organism>
<comment type="cofactor">
    <cofactor evidence="1">
        <name>FAD</name>
        <dbReference type="ChEBI" id="CHEBI:57692"/>
    </cofactor>
</comment>
<dbReference type="GO" id="GO:0016709">
    <property type="term" value="F:oxidoreductase activity, acting on paired donors, with incorporation or reduction of molecular oxygen, NAD(P)H as one donor, and incorporation of one atom of oxygen"/>
    <property type="evidence" value="ECO:0007669"/>
    <property type="project" value="UniProtKB-ARBA"/>
</dbReference>
<sequence length="307" mass="33450">MVLPEQTTVLVVGAGPTGVSAALSLLEHGVKDIVIVDAAERTPDTSRAMAVHAATLEALESIGCADKMVELGLKASQLDVWDRKQHIFSLEVTKSLEAYTKYPFLLEIPQNKTEEVLEERLESLGLYVHRPLKAVGMKGDVDELGNTEVSFESGEVVKAQYVIGADGARSVIRQVNGISFGDPDGLPVDDSIAQIVLADVVFSDDRESLPKQNAQACVHDNAFSLIIPLPKASLDDSQDQIYRIAFNIPGAKGAPPSRPDLPYLQAHFDAVQRFELTSDPAQNPKPLRMTRVLWSSRFRTHAAIAEK</sequence>
<dbReference type="SUPFAM" id="SSF51905">
    <property type="entry name" value="FAD/NAD(P)-binding domain"/>
    <property type="match status" value="1"/>
</dbReference>
<accession>A0A409YFY8</accession>
<keyword evidence="4" id="KW-0560">Oxidoreductase</keyword>
<keyword evidence="2" id="KW-0285">Flavoprotein</keyword>
<dbReference type="EMBL" id="NHYE01000889">
    <property type="protein sequence ID" value="PPR01904.1"/>
    <property type="molecule type" value="Genomic_DNA"/>
</dbReference>
<dbReference type="Pfam" id="PF01494">
    <property type="entry name" value="FAD_binding_3"/>
    <property type="match status" value="1"/>
</dbReference>
<evidence type="ECO:0000313" key="7">
    <source>
        <dbReference type="Proteomes" id="UP000284706"/>
    </source>
</evidence>
<gene>
    <name evidence="6" type="ORF">CVT26_011839</name>
</gene>
<evidence type="ECO:0000256" key="2">
    <source>
        <dbReference type="ARBA" id="ARBA00022630"/>
    </source>
</evidence>
<evidence type="ECO:0000256" key="4">
    <source>
        <dbReference type="ARBA" id="ARBA00023002"/>
    </source>
</evidence>
<reference evidence="6 7" key="1">
    <citation type="journal article" date="2018" name="Evol. Lett.">
        <title>Horizontal gene cluster transfer increased hallucinogenic mushroom diversity.</title>
        <authorList>
            <person name="Reynolds H.T."/>
            <person name="Vijayakumar V."/>
            <person name="Gluck-Thaler E."/>
            <person name="Korotkin H.B."/>
            <person name="Matheny P.B."/>
            <person name="Slot J.C."/>
        </authorList>
    </citation>
    <scope>NUCLEOTIDE SEQUENCE [LARGE SCALE GENOMIC DNA]</scope>
    <source>
        <strain evidence="6 7">SRW20</strain>
    </source>
</reference>
<proteinExistence type="predicted"/>
<feature type="non-terminal residue" evidence="6">
    <location>
        <position position="307"/>
    </location>
</feature>
<dbReference type="Proteomes" id="UP000284706">
    <property type="component" value="Unassembled WGS sequence"/>
</dbReference>
<dbReference type="InterPro" id="IPR050641">
    <property type="entry name" value="RIFMO-like"/>
</dbReference>
<evidence type="ECO:0000313" key="6">
    <source>
        <dbReference type="EMBL" id="PPR01904.1"/>
    </source>
</evidence>
<dbReference type="PANTHER" id="PTHR43004:SF19">
    <property type="entry name" value="BINDING MONOOXYGENASE, PUTATIVE (JCVI)-RELATED"/>
    <property type="match status" value="1"/>
</dbReference>
<dbReference type="PRINTS" id="PR00420">
    <property type="entry name" value="RNGMNOXGNASE"/>
</dbReference>
<feature type="domain" description="FAD-binding" evidence="5">
    <location>
        <begin position="7"/>
        <end position="186"/>
    </location>
</feature>